<reference evidence="1 2" key="1">
    <citation type="submission" date="2018-03" db="EMBL/GenBank/DDBJ databases">
        <title>Aquarubrobacter algicola gen. nov., sp. nov., a novel actinobacterium isolated from shallow eutrophic lake during the end of cyanobacterial harmful algal blooms.</title>
        <authorList>
            <person name="Chun S.J."/>
        </authorList>
    </citation>
    <scope>NUCLEOTIDE SEQUENCE [LARGE SCALE GENOMIC DNA]</scope>
    <source>
        <strain evidence="1 2">Seoho-28</strain>
    </source>
</reference>
<dbReference type="AlphaFoldDB" id="A0A2T4UFI1"/>
<comment type="caution">
    <text evidence="1">The sequence shown here is derived from an EMBL/GenBank/DDBJ whole genome shotgun (WGS) entry which is preliminary data.</text>
</comment>
<sequence>MSAAPADRLRTLLLRADNLLKNTPDATVADDRAERAREALLEAREVARDPSVDDRVRDLVERRLAALSALTADADG</sequence>
<evidence type="ECO:0000313" key="1">
    <source>
        <dbReference type="EMBL" id="PTL56546.1"/>
    </source>
</evidence>
<evidence type="ECO:0000313" key="2">
    <source>
        <dbReference type="Proteomes" id="UP000240739"/>
    </source>
</evidence>
<accession>A0A2T4UFI1</accession>
<protein>
    <submittedName>
        <fullName evidence="1">Uncharacterized protein</fullName>
    </submittedName>
</protein>
<dbReference type="EMBL" id="PYYB01000002">
    <property type="protein sequence ID" value="PTL56546.1"/>
    <property type="molecule type" value="Genomic_DNA"/>
</dbReference>
<keyword evidence="2" id="KW-1185">Reference proteome</keyword>
<dbReference type="RefSeq" id="WP_107570265.1">
    <property type="nucleotide sequence ID" value="NZ_PYYB01000002.1"/>
</dbReference>
<proteinExistence type="predicted"/>
<gene>
    <name evidence="1" type="ORF">C7Y72_16485</name>
</gene>
<name>A0A2T4UFI1_9ACTN</name>
<dbReference type="Proteomes" id="UP000240739">
    <property type="component" value="Unassembled WGS sequence"/>
</dbReference>
<organism evidence="1 2">
    <name type="scientific">Paraconexibacter algicola</name>
    <dbReference type="NCBI Taxonomy" id="2133960"/>
    <lineage>
        <taxon>Bacteria</taxon>
        <taxon>Bacillati</taxon>
        <taxon>Actinomycetota</taxon>
        <taxon>Thermoleophilia</taxon>
        <taxon>Solirubrobacterales</taxon>
        <taxon>Paraconexibacteraceae</taxon>
        <taxon>Paraconexibacter</taxon>
    </lineage>
</organism>